<evidence type="ECO:0000259" key="4">
    <source>
        <dbReference type="PROSITE" id="PS50949"/>
    </source>
</evidence>
<sequence length="242" mass="27240">MSSSPAIHLTDRVKLDLLRLIETNALNPGDKLPPADRLCEQFSVSRTVVREAIASLKAEGRLRSLRGSGVYVSKPPLPAGGLSMLMAAPEEIGDVLDFLEFRISVEVEAAGLAAERRTETNLLRMEQAMTQFNRHLSDNTLATDADRAFHRAIADATNNKRFRLFVDEMGERLIPRRALGASFSDDKSKSEFLDVIRTEHQRIFDAISDRKPDEARVAMRQHLEGGRRRYREWSLAHEDTGQ</sequence>
<dbReference type="GO" id="GO:0003700">
    <property type="term" value="F:DNA-binding transcription factor activity"/>
    <property type="evidence" value="ECO:0007669"/>
    <property type="project" value="InterPro"/>
</dbReference>
<dbReference type="RefSeq" id="WP_069907799.1">
    <property type="nucleotide sequence ID" value="NZ_LAJE02000036.1"/>
</dbReference>
<dbReference type="GO" id="GO:0003677">
    <property type="term" value="F:DNA binding"/>
    <property type="evidence" value="ECO:0007669"/>
    <property type="project" value="UniProtKB-KW"/>
</dbReference>
<dbReference type="InterPro" id="IPR000524">
    <property type="entry name" value="Tscrpt_reg_HTH_GntR"/>
</dbReference>
<evidence type="ECO:0000313" key="6">
    <source>
        <dbReference type="Proteomes" id="UP000095463"/>
    </source>
</evidence>
<gene>
    <name evidence="5" type="ORF">VW23_008385</name>
</gene>
<dbReference type="PANTHER" id="PTHR43537:SF5">
    <property type="entry name" value="UXU OPERON TRANSCRIPTIONAL REGULATOR"/>
    <property type="match status" value="1"/>
</dbReference>
<dbReference type="PROSITE" id="PS50949">
    <property type="entry name" value="HTH_GNTR"/>
    <property type="match status" value="1"/>
</dbReference>
<dbReference type="Gene3D" id="1.20.120.530">
    <property type="entry name" value="GntR ligand-binding domain-like"/>
    <property type="match status" value="1"/>
</dbReference>
<dbReference type="InterPro" id="IPR011711">
    <property type="entry name" value="GntR_C"/>
</dbReference>
<dbReference type="InterPro" id="IPR008920">
    <property type="entry name" value="TF_FadR/GntR_C"/>
</dbReference>
<keyword evidence="1" id="KW-0805">Transcription regulation</keyword>
<dbReference type="SMART" id="SM00895">
    <property type="entry name" value="FCD"/>
    <property type="match status" value="1"/>
</dbReference>
<dbReference type="CDD" id="cd07377">
    <property type="entry name" value="WHTH_GntR"/>
    <property type="match status" value="1"/>
</dbReference>
<reference evidence="5 6" key="1">
    <citation type="journal article" date="2015" name="Genome Announc.">
        <title>Genome Assemblies of Three Soil-Associated Devosia species: D. insulae, D. limi, and D. soli.</title>
        <authorList>
            <person name="Hassan Y.I."/>
            <person name="Lepp D."/>
            <person name="Zhou T."/>
        </authorList>
    </citation>
    <scope>NUCLEOTIDE SEQUENCE [LARGE SCALE GENOMIC DNA]</scope>
    <source>
        <strain evidence="5 6">DS-56</strain>
    </source>
</reference>
<dbReference type="InterPro" id="IPR036390">
    <property type="entry name" value="WH_DNA-bd_sf"/>
</dbReference>
<evidence type="ECO:0000256" key="2">
    <source>
        <dbReference type="ARBA" id="ARBA00023125"/>
    </source>
</evidence>
<evidence type="ECO:0000256" key="3">
    <source>
        <dbReference type="ARBA" id="ARBA00023163"/>
    </source>
</evidence>
<dbReference type="InterPro" id="IPR036388">
    <property type="entry name" value="WH-like_DNA-bd_sf"/>
</dbReference>
<dbReference type="SMART" id="SM00345">
    <property type="entry name" value="HTH_GNTR"/>
    <property type="match status" value="1"/>
</dbReference>
<comment type="caution">
    <text evidence="5">The sequence shown here is derived from an EMBL/GenBank/DDBJ whole genome shotgun (WGS) entry which is preliminary data.</text>
</comment>
<proteinExistence type="predicted"/>
<dbReference type="Pfam" id="PF07729">
    <property type="entry name" value="FCD"/>
    <property type="match status" value="1"/>
</dbReference>
<dbReference type="SUPFAM" id="SSF48008">
    <property type="entry name" value="GntR ligand-binding domain-like"/>
    <property type="match status" value="1"/>
</dbReference>
<dbReference type="PANTHER" id="PTHR43537">
    <property type="entry name" value="TRANSCRIPTIONAL REGULATOR, GNTR FAMILY"/>
    <property type="match status" value="1"/>
</dbReference>
<evidence type="ECO:0000313" key="5">
    <source>
        <dbReference type="EMBL" id="OEO33072.1"/>
    </source>
</evidence>
<protein>
    <recommendedName>
        <fullName evidence="4">HTH gntR-type domain-containing protein</fullName>
    </recommendedName>
</protein>
<name>A0A1E5XWW5_9HYPH</name>
<dbReference type="Gene3D" id="1.10.10.10">
    <property type="entry name" value="Winged helix-like DNA-binding domain superfamily/Winged helix DNA-binding domain"/>
    <property type="match status" value="1"/>
</dbReference>
<dbReference type="PRINTS" id="PR00035">
    <property type="entry name" value="HTHGNTR"/>
</dbReference>
<dbReference type="SUPFAM" id="SSF46785">
    <property type="entry name" value="Winged helix' DNA-binding domain"/>
    <property type="match status" value="1"/>
</dbReference>
<dbReference type="AlphaFoldDB" id="A0A1E5XWW5"/>
<accession>A0A1E5XWW5</accession>
<organism evidence="5 6">
    <name type="scientific">Devosia insulae DS-56</name>
    <dbReference type="NCBI Taxonomy" id="1116389"/>
    <lineage>
        <taxon>Bacteria</taxon>
        <taxon>Pseudomonadati</taxon>
        <taxon>Pseudomonadota</taxon>
        <taxon>Alphaproteobacteria</taxon>
        <taxon>Hyphomicrobiales</taxon>
        <taxon>Devosiaceae</taxon>
        <taxon>Devosia</taxon>
    </lineage>
</organism>
<feature type="domain" description="HTH gntR-type" evidence="4">
    <location>
        <begin position="7"/>
        <end position="75"/>
    </location>
</feature>
<evidence type="ECO:0000256" key="1">
    <source>
        <dbReference type="ARBA" id="ARBA00023015"/>
    </source>
</evidence>
<keyword evidence="3" id="KW-0804">Transcription</keyword>
<dbReference type="Proteomes" id="UP000095463">
    <property type="component" value="Unassembled WGS sequence"/>
</dbReference>
<keyword evidence="6" id="KW-1185">Reference proteome</keyword>
<dbReference type="Pfam" id="PF00392">
    <property type="entry name" value="GntR"/>
    <property type="match status" value="1"/>
</dbReference>
<dbReference type="EMBL" id="LAJE02000036">
    <property type="protein sequence ID" value="OEO33072.1"/>
    <property type="molecule type" value="Genomic_DNA"/>
</dbReference>
<keyword evidence="2" id="KW-0238">DNA-binding</keyword>